<accession>A0A011QQM8</accession>
<organism evidence="13 14">
    <name type="scientific">Candidatus Accumulibacter appositus</name>
    <dbReference type="NCBI Taxonomy" id="1454003"/>
    <lineage>
        <taxon>Bacteria</taxon>
        <taxon>Pseudomonadati</taxon>
        <taxon>Pseudomonadota</taxon>
        <taxon>Betaproteobacteria</taxon>
        <taxon>Candidatus Accumulibacter</taxon>
    </lineage>
</organism>
<feature type="signal peptide" evidence="11">
    <location>
        <begin position="1"/>
        <end position="20"/>
    </location>
</feature>
<evidence type="ECO:0000256" key="6">
    <source>
        <dbReference type="ARBA" id="ARBA00022729"/>
    </source>
</evidence>
<comment type="subcellular location">
    <subcellularLocation>
        <location evidence="1">Cell outer membrane</location>
        <topology evidence="1">Multi-pass membrane protein</topology>
    </subcellularLocation>
</comment>
<dbReference type="PRINTS" id="PR00182">
    <property type="entry name" value="ECOLNEIPORIN"/>
</dbReference>
<proteinExistence type="predicted"/>
<dbReference type="InterPro" id="IPR002299">
    <property type="entry name" value="Porin_Neis"/>
</dbReference>
<keyword evidence="4" id="KW-1134">Transmembrane beta strand</keyword>
<dbReference type="Proteomes" id="UP000021816">
    <property type="component" value="Unassembled WGS sequence"/>
</dbReference>
<dbReference type="GO" id="GO:0034220">
    <property type="term" value="P:monoatomic ion transmembrane transport"/>
    <property type="evidence" value="ECO:0007669"/>
    <property type="project" value="InterPro"/>
</dbReference>
<dbReference type="InterPro" id="IPR033900">
    <property type="entry name" value="Gram_neg_porin_domain"/>
</dbReference>
<dbReference type="GO" id="GO:0046930">
    <property type="term" value="C:pore complex"/>
    <property type="evidence" value="ECO:0007669"/>
    <property type="project" value="UniProtKB-KW"/>
</dbReference>
<protein>
    <submittedName>
        <fullName evidence="13">Outer membrane porin protein 32</fullName>
    </submittedName>
</protein>
<comment type="caution">
    <text evidence="13">The sequence shown here is derived from an EMBL/GenBank/DDBJ whole genome shotgun (WGS) entry which is preliminary data.</text>
</comment>
<feature type="chain" id="PRO_5001463370" evidence="11">
    <location>
        <begin position="21"/>
        <end position="402"/>
    </location>
</feature>
<keyword evidence="6 11" id="KW-0732">Signal</keyword>
<dbReference type="PRINTS" id="PR00184">
    <property type="entry name" value="NEISSPPORIN"/>
</dbReference>
<reference evidence="13 14" key="1">
    <citation type="submission" date="2014-02" db="EMBL/GenBank/DDBJ databases">
        <title>Expanding our view of genomic diversity in Candidatus Accumulibacter clades.</title>
        <authorList>
            <person name="Skennerton C.T."/>
            <person name="Barr J.J."/>
            <person name="Slater F.R."/>
            <person name="Bond P.L."/>
            <person name="Tyson G.W."/>
        </authorList>
    </citation>
    <scope>NUCLEOTIDE SEQUENCE [LARGE SCALE GENOMIC DNA]</scope>
    <source>
        <strain evidence="14">BA-92</strain>
    </source>
</reference>
<gene>
    <name evidence="13" type="ORF">AW10_01223</name>
</gene>
<keyword evidence="10" id="KW-0998">Cell outer membrane</keyword>
<dbReference type="Gene3D" id="2.40.160.10">
    <property type="entry name" value="Porin"/>
    <property type="match status" value="1"/>
</dbReference>
<evidence type="ECO:0000259" key="12">
    <source>
        <dbReference type="Pfam" id="PF13609"/>
    </source>
</evidence>
<evidence type="ECO:0000256" key="5">
    <source>
        <dbReference type="ARBA" id="ARBA00022692"/>
    </source>
</evidence>
<dbReference type="SUPFAM" id="SSF56935">
    <property type="entry name" value="Porins"/>
    <property type="match status" value="1"/>
</dbReference>
<evidence type="ECO:0000256" key="2">
    <source>
        <dbReference type="ARBA" id="ARBA00011233"/>
    </source>
</evidence>
<name>A0A011QQM8_9PROT</name>
<dbReference type="CDD" id="cd00342">
    <property type="entry name" value="gram_neg_porins"/>
    <property type="match status" value="1"/>
</dbReference>
<evidence type="ECO:0000256" key="9">
    <source>
        <dbReference type="ARBA" id="ARBA00023136"/>
    </source>
</evidence>
<keyword evidence="8" id="KW-0626">Porin</keyword>
<dbReference type="PANTHER" id="PTHR34501:SF9">
    <property type="entry name" value="MAJOR OUTER MEMBRANE PROTEIN P.IA"/>
    <property type="match status" value="1"/>
</dbReference>
<evidence type="ECO:0000256" key="10">
    <source>
        <dbReference type="ARBA" id="ARBA00023237"/>
    </source>
</evidence>
<comment type="subunit">
    <text evidence="2">Homotrimer.</text>
</comment>
<dbReference type="PATRIC" id="fig|1454003.3.peg.1259"/>
<evidence type="ECO:0000256" key="11">
    <source>
        <dbReference type="SAM" id="SignalP"/>
    </source>
</evidence>
<feature type="domain" description="Porin" evidence="12">
    <location>
        <begin position="7"/>
        <end position="364"/>
    </location>
</feature>
<evidence type="ECO:0000256" key="7">
    <source>
        <dbReference type="ARBA" id="ARBA00023065"/>
    </source>
</evidence>
<keyword evidence="3" id="KW-0813">Transport</keyword>
<dbReference type="InterPro" id="IPR023614">
    <property type="entry name" value="Porin_dom_sf"/>
</dbReference>
<dbReference type="InterPro" id="IPR050298">
    <property type="entry name" value="Gram-neg_bact_OMP"/>
</dbReference>
<dbReference type="GO" id="GO:0015288">
    <property type="term" value="F:porin activity"/>
    <property type="evidence" value="ECO:0007669"/>
    <property type="project" value="UniProtKB-KW"/>
</dbReference>
<keyword evidence="9" id="KW-0472">Membrane</keyword>
<keyword evidence="7" id="KW-0406">Ion transport</keyword>
<evidence type="ECO:0000313" key="14">
    <source>
        <dbReference type="Proteomes" id="UP000021816"/>
    </source>
</evidence>
<evidence type="ECO:0000256" key="1">
    <source>
        <dbReference type="ARBA" id="ARBA00004571"/>
    </source>
</evidence>
<dbReference type="STRING" id="1454003.AW10_01223"/>
<dbReference type="AlphaFoldDB" id="A0A011QQM8"/>
<dbReference type="InterPro" id="IPR001702">
    <property type="entry name" value="Porin_Gram-ve"/>
</dbReference>
<evidence type="ECO:0000256" key="4">
    <source>
        <dbReference type="ARBA" id="ARBA00022452"/>
    </source>
</evidence>
<evidence type="ECO:0000256" key="3">
    <source>
        <dbReference type="ARBA" id="ARBA00022448"/>
    </source>
</evidence>
<dbReference type="PANTHER" id="PTHR34501">
    <property type="entry name" value="PROTEIN YDDL-RELATED"/>
    <property type="match status" value="1"/>
</dbReference>
<keyword evidence="5" id="KW-0812">Transmembrane</keyword>
<dbReference type="GO" id="GO:0009279">
    <property type="term" value="C:cell outer membrane"/>
    <property type="evidence" value="ECO:0007669"/>
    <property type="project" value="UniProtKB-SubCell"/>
</dbReference>
<sequence precursor="true">MQKKLIALAVAGLASGAALAQTNVTVYGVVDAGYLYSSGNQSKANGGGTNTFSGLSSGISAGNRIGFKGSEALGNGLKAVFTLEYGLDIDTNQGIGTGGLNARQQFVGLASDKLGTVALGRQYAPGFNASARNSALDATDLAIQSNLSVLSGMSITPNSPARFDNSVTYTSPNFSGFTVSAIYGFGEKDVTKSQDNGAKYGIGGNYANGPINVDLLYQGRQNVVIPGTSAGFVVMPVIPPTTPPSTTITGVPATPTDYTGKDINEWYLGGSYDFKVVKLFASYQELYTQTTKAVPGTFKGSTLWTLGVNAPVGPGTASLSYGNLSLDNTTMKDGESWGAGTMYSYPLSKRTSLYAAYSYFSNDKYSLPMQTQLAPITTAGSPGIGAVGESNYAIGAGMTHVF</sequence>
<dbReference type="Pfam" id="PF13609">
    <property type="entry name" value="Porin_4"/>
    <property type="match status" value="1"/>
</dbReference>
<evidence type="ECO:0000313" key="13">
    <source>
        <dbReference type="EMBL" id="EXI81209.1"/>
    </source>
</evidence>
<dbReference type="EMBL" id="JEMX01000025">
    <property type="protein sequence ID" value="EXI81209.1"/>
    <property type="molecule type" value="Genomic_DNA"/>
</dbReference>
<evidence type="ECO:0000256" key="8">
    <source>
        <dbReference type="ARBA" id="ARBA00023114"/>
    </source>
</evidence>